<organism evidence="1 2">
    <name type="scientific">Sphingobacterium tenebrionis</name>
    <dbReference type="NCBI Taxonomy" id="3111775"/>
    <lineage>
        <taxon>Bacteria</taxon>
        <taxon>Pseudomonadati</taxon>
        <taxon>Bacteroidota</taxon>
        <taxon>Sphingobacteriia</taxon>
        <taxon>Sphingobacteriales</taxon>
        <taxon>Sphingobacteriaceae</taxon>
        <taxon>Sphingobacterium</taxon>
    </lineage>
</organism>
<dbReference type="RefSeq" id="WP_099367560.1">
    <property type="nucleotide sequence ID" value="NZ_JAYLLN010000010.1"/>
</dbReference>
<dbReference type="InterPro" id="IPR011467">
    <property type="entry name" value="DUF1573"/>
</dbReference>
<dbReference type="Gene3D" id="2.60.40.10">
    <property type="entry name" value="Immunoglobulins"/>
    <property type="match status" value="1"/>
</dbReference>
<sequence>MKNNMLLIGFIGLMSLNACFNPKNEKTSLEIMDNGRHYYPIQTGQDLDVVFKVKNIGKSPLIITDIITSCGCIVLNKNTTKTIPAGQEGFISMTYNSTKNVGFVKHWIELYGNFEKLEKMELVFDVNVVPDAMYTKDYEELFLMEKEKNGNIEDLVDGTANNKGYYMRFDEEQTK</sequence>
<proteinExistence type="predicted"/>
<keyword evidence="2" id="KW-1185">Reference proteome</keyword>
<name>A0ABU8I401_9SPHI</name>
<dbReference type="Proteomes" id="UP001363035">
    <property type="component" value="Unassembled WGS sequence"/>
</dbReference>
<dbReference type="InterPro" id="IPR013783">
    <property type="entry name" value="Ig-like_fold"/>
</dbReference>
<comment type="caution">
    <text evidence="1">The sequence shown here is derived from an EMBL/GenBank/DDBJ whole genome shotgun (WGS) entry which is preliminary data.</text>
</comment>
<dbReference type="PANTHER" id="PTHR37833:SF1">
    <property type="entry name" value="SIGNAL PEPTIDE PROTEIN"/>
    <property type="match status" value="1"/>
</dbReference>
<evidence type="ECO:0000313" key="1">
    <source>
        <dbReference type="EMBL" id="MEI5984452.1"/>
    </source>
</evidence>
<gene>
    <name evidence="1" type="ORF">VJ786_06005</name>
</gene>
<accession>A0ABU8I401</accession>
<dbReference type="Pfam" id="PF07610">
    <property type="entry name" value="DUF1573"/>
    <property type="match status" value="1"/>
</dbReference>
<dbReference type="EMBL" id="JAYLLN010000010">
    <property type="protein sequence ID" value="MEI5984452.1"/>
    <property type="molecule type" value="Genomic_DNA"/>
</dbReference>
<evidence type="ECO:0000313" key="2">
    <source>
        <dbReference type="Proteomes" id="UP001363035"/>
    </source>
</evidence>
<dbReference type="PANTHER" id="PTHR37833">
    <property type="entry name" value="LIPOPROTEIN-RELATED"/>
    <property type="match status" value="1"/>
</dbReference>
<protein>
    <submittedName>
        <fullName evidence="1">DUF1573 domain-containing protein</fullName>
    </submittedName>
</protein>
<reference evidence="1 2" key="1">
    <citation type="submission" date="2024-01" db="EMBL/GenBank/DDBJ databases">
        <title>Sphingobacterium tenebrionis sp. nov., a novel endophyte isolated from tenebrio molitor intestines.</title>
        <authorList>
            <person name="Zhang C."/>
        </authorList>
    </citation>
    <scope>NUCLEOTIDE SEQUENCE [LARGE SCALE GENOMIC DNA]</scope>
    <source>
        <strain evidence="1 2">PU5-4</strain>
    </source>
</reference>